<dbReference type="SUPFAM" id="SSF56112">
    <property type="entry name" value="Protein kinase-like (PK-like)"/>
    <property type="match status" value="1"/>
</dbReference>
<dbReference type="PROSITE" id="PS00108">
    <property type="entry name" value="PROTEIN_KINASE_ST"/>
    <property type="match status" value="1"/>
</dbReference>
<dbReference type="InterPro" id="IPR011009">
    <property type="entry name" value="Kinase-like_dom_sf"/>
</dbReference>
<dbReference type="EC" id="2.7.11.1" evidence="1"/>
<evidence type="ECO:0000313" key="8">
    <source>
        <dbReference type="EMBL" id="MBA8957302.1"/>
    </source>
</evidence>
<accession>A0A7W3LZY1</accession>
<dbReference type="CDD" id="cd14014">
    <property type="entry name" value="STKc_PknB_like"/>
    <property type="match status" value="1"/>
</dbReference>
<dbReference type="GO" id="GO:0005524">
    <property type="term" value="F:ATP binding"/>
    <property type="evidence" value="ECO:0007669"/>
    <property type="project" value="UniProtKB-KW"/>
</dbReference>
<dbReference type="GO" id="GO:0004674">
    <property type="term" value="F:protein serine/threonine kinase activity"/>
    <property type="evidence" value="ECO:0007669"/>
    <property type="project" value="UniProtKB-KW"/>
</dbReference>
<evidence type="ECO:0000256" key="6">
    <source>
        <dbReference type="ARBA" id="ARBA00022840"/>
    </source>
</evidence>
<dbReference type="Pfam" id="PF00069">
    <property type="entry name" value="Pkinase"/>
    <property type="match status" value="1"/>
</dbReference>
<dbReference type="AlphaFoldDB" id="A0A7W3LZY1"/>
<dbReference type="InterPro" id="IPR000719">
    <property type="entry name" value="Prot_kinase_dom"/>
</dbReference>
<feature type="domain" description="Protein kinase" evidence="7">
    <location>
        <begin position="9"/>
        <end position="269"/>
    </location>
</feature>
<keyword evidence="4" id="KW-0547">Nucleotide-binding</keyword>
<reference evidence="8 9" key="1">
    <citation type="submission" date="2020-08" db="EMBL/GenBank/DDBJ databases">
        <title>Genomic Encyclopedia of Type Strains, Phase IV (KMG-IV): sequencing the most valuable type-strain genomes for metagenomic binning, comparative biology and taxonomic classification.</title>
        <authorList>
            <person name="Goeker M."/>
        </authorList>
    </citation>
    <scope>NUCLEOTIDE SEQUENCE [LARGE SCALE GENOMIC DNA]</scope>
    <source>
        <strain evidence="8 9">DSM 44197</strain>
    </source>
</reference>
<keyword evidence="6" id="KW-0067">ATP-binding</keyword>
<keyword evidence="2" id="KW-0723">Serine/threonine-protein kinase</keyword>
<keyword evidence="9" id="KW-1185">Reference proteome</keyword>
<dbReference type="Gene3D" id="1.10.510.10">
    <property type="entry name" value="Transferase(Phosphotransferase) domain 1"/>
    <property type="match status" value="1"/>
</dbReference>
<name>A0A7W3LZY1_ACTNM</name>
<dbReference type="PROSITE" id="PS50011">
    <property type="entry name" value="PROTEIN_KINASE_DOM"/>
    <property type="match status" value="1"/>
</dbReference>
<evidence type="ECO:0000256" key="4">
    <source>
        <dbReference type="ARBA" id="ARBA00022741"/>
    </source>
</evidence>
<dbReference type="InterPro" id="IPR008271">
    <property type="entry name" value="Ser/Thr_kinase_AS"/>
</dbReference>
<proteinExistence type="predicted"/>
<evidence type="ECO:0000313" key="9">
    <source>
        <dbReference type="Proteomes" id="UP000572680"/>
    </source>
</evidence>
<evidence type="ECO:0000259" key="7">
    <source>
        <dbReference type="PROSITE" id="PS50011"/>
    </source>
</evidence>
<evidence type="ECO:0000256" key="3">
    <source>
        <dbReference type="ARBA" id="ARBA00022679"/>
    </source>
</evidence>
<protein>
    <recommendedName>
        <fullName evidence="1">non-specific serine/threonine protein kinase</fullName>
        <ecNumber evidence="1">2.7.11.1</ecNumber>
    </recommendedName>
</protein>
<keyword evidence="5 8" id="KW-0418">Kinase</keyword>
<dbReference type="RefSeq" id="WP_182849138.1">
    <property type="nucleotide sequence ID" value="NZ_JACJIA010000022.1"/>
</dbReference>
<dbReference type="Proteomes" id="UP000572680">
    <property type="component" value="Unassembled WGS sequence"/>
</dbReference>
<dbReference type="PANTHER" id="PTHR43289:SF6">
    <property type="entry name" value="SERINE_THREONINE-PROTEIN KINASE NEKL-3"/>
    <property type="match status" value="1"/>
</dbReference>
<comment type="caution">
    <text evidence="8">The sequence shown here is derived from an EMBL/GenBank/DDBJ whole genome shotgun (WGS) entry which is preliminary data.</text>
</comment>
<evidence type="ECO:0000256" key="5">
    <source>
        <dbReference type="ARBA" id="ARBA00022777"/>
    </source>
</evidence>
<dbReference type="PANTHER" id="PTHR43289">
    <property type="entry name" value="MITOGEN-ACTIVATED PROTEIN KINASE KINASE KINASE 20-RELATED"/>
    <property type="match status" value="1"/>
</dbReference>
<organism evidence="8 9">
    <name type="scientific">Actinomadura namibiensis</name>
    <dbReference type="NCBI Taxonomy" id="182080"/>
    <lineage>
        <taxon>Bacteria</taxon>
        <taxon>Bacillati</taxon>
        <taxon>Actinomycetota</taxon>
        <taxon>Actinomycetes</taxon>
        <taxon>Streptosporangiales</taxon>
        <taxon>Thermomonosporaceae</taxon>
        <taxon>Actinomadura</taxon>
    </lineage>
</organism>
<evidence type="ECO:0000256" key="2">
    <source>
        <dbReference type="ARBA" id="ARBA00022527"/>
    </source>
</evidence>
<gene>
    <name evidence="8" type="ORF">HNR61_008995</name>
</gene>
<sequence>MAEWRVEGFVERRELGRGAQGRVVLAQHERAGTPVAIKYLLGADPGALAALRAEARMLGSLTSPYVARLYRFVESERGAAIVMEAVDGVSLKTVLGEHGALAPEAALTVLKGSLLGLAAAHAVGVVHRDYKPANVVVRADGLSKLVDFGVAVLAGQGSASGTPAYMAPEQWRGGRAAPATDVYAATCVFYECVTGRRPFAAATGRAALMNQHLSADPDLADVPAPLHDLVRRGMAKDPAARPAGAEAFAAELEAAATAAYGGGWEHTGVRALAAAAAALAALFPLAALGLGGGAAAGAAGGAAGGAASGVGATGTGTAAGATAGKGVLATATGKAALAAAGTAVVASGAFVAVQATGDDRPTRPAATAAPTAVVRVASQSQTQTVASLPIQLDNAQYVTVSGLRDTALQQRVNAALRAPVDRALRIGRQFASDPAARRACAGKPEKVRTTVETGLSGPRLLSARYDLFSDWCQSADGQPPGEVVTLDLTTGKRLTATDVFRAETLTKAGLARLKRLVPERDPQPGDMSWHERCLRDEGFTRAHLSPTVVPGNTSVSGDSPPSLSAFLTPTRFELAWFTSGSDGCHRGRFAAPYGKVRELLKPEFAALLPG</sequence>
<dbReference type="EMBL" id="JACJIA010000022">
    <property type="protein sequence ID" value="MBA8957302.1"/>
    <property type="molecule type" value="Genomic_DNA"/>
</dbReference>
<keyword evidence="3 8" id="KW-0808">Transferase</keyword>
<evidence type="ECO:0000256" key="1">
    <source>
        <dbReference type="ARBA" id="ARBA00012513"/>
    </source>
</evidence>